<dbReference type="EMBL" id="AM889285">
    <property type="protein sequence ID" value="CAP57112.1"/>
    <property type="molecule type" value="Genomic_DNA"/>
</dbReference>
<name>A9H0D9_GLUDA</name>
<reference evidence="2 3" key="1">
    <citation type="journal article" date="2009" name="BMC Genomics">
        <title>Complete genome sequence of the sugarcane nitrogen-fixing endophyte Gluconacetobacter diazotrophicus Pal5.</title>
        <authorList>
            <person name="Bertalan M."/>
            <person name="Albano R."/>
            <person name="Padua V."/>
            <person name="Rouws L."/>
            <person name="Rojas C."/>
            <person name="Hemerly A."/>
            <person name="Teixeira K."/>
            <person name="Schwab S."/>
            <person name="Araujo J."/>
            <person name="Oliveira A."/>
            <person name="Franca L."/>
            <person name="Magalhaes V."/>
            <person name="Alqueres S."/>
            <person name="Cardoso A."/>
            <person name="Almeida W."/>
            <person name="Loureiro M.M."/>
            <person name="Nogueira E."/>
            <person name="Cidade D."/>
            <person name="Oliveira D."/>
            <person name="Simao T."/>
            <person name="Macedo J."/>
            <person name="Valadao A."/>
            <person name="Dreschsel M."/>
            <person name="Freitas F."/>
            <person name="Vidal M."/>
            <person name="Guedes H."/>
            <person name="Rodrigues E."/>
            <person name="Meneses C."/>
            <person name="Brioso P."/>
            <person name="Pozzer L."/>
            <person name="Figueiredo D."/>
            <person name="Montano H."/>
            <person name="Junior J."/>
            <person name="Filho G."/>
            <person name="Flores V."/>
            <person name="Ferreira B."/>
            <person name="Branco A."/>
            <person name="Gonzalez P."/>
            <person name="Guillobel H."/>
            <person name="Lemos M."/>
            <person name="Seibel L."/>
            <person name="Macedo J."/>
            <person name="Alves-Ferreira M."/>
            <person name="Sachetto-Martins G."/>
            <person name="Coelho A."/>
            <person name="Santos E."/>
            <person name="Amaral G."/>
            <person name="Neves A."/>
            <person name="Pacheco A.B."/>
            <person name="Carvalho D."/>
            <person name="Lery L."/>
            <person name="Bisch P."/>
            <person name="Rossle S.C."/>
            <person name="Urmenyi T."/>
            <person name="Kruger W.V."/>
            <person name="Martins O."/>
            <person name="Baldani J.I."/>
            <person name="Ferreira P.C."/>
        </authorList>
    </citation>
    <scope>NUCLEOTIDE SEQUENCE [LARGE SCALE GENOMIC DNA]</scope>
    <source>
        <strain evidence="3">ATCC 49037 / DSM 5601 / CCUG 37298 / CIP 103539 / LMG 7603 / PAl5</strain>
    </source>
</reference>
<evidence type="ECO:0000313" key="3">
    <source>
        <dbReference type="Proteomes" id="UP000001176"/>
    </source>
</evidence>
<protein>
    <submittedName>
        <fullName evidence="2">Uncharacterized protein</fullName>
    </submittedName>
</protein>
<accession>A9H0D9</accession>
<proteinExistence type="predicted"/>
<keyword evidence="3" id="KW-1185">Reference proteome</keyword>
<dbReference type="AlphaFoldDB" id="A9H0D9"/>
<sequence length="41" mass="4350">MPDASIGLGSSTGPPTHANPSGYHVRVMSWAEMRLQVVPTN</sequence>
<evidence type="ECO:0000313" key="2">
    <source>
        <dbReference type="EMBL" id="CAP57112.1"/>
    </source>
</evidence>
<feature type="region of interest" description="Disordered" evidence="1">
    <location>
        <begin position="1"/>
        <end position="21"/>
    </location>
</feature>
<dbReference type="Proteomes" id="UP000001176">
    <property type="component" value="Chromosome"/>
</dbReference>
<dbReference type="KEGG" id="gdi:GDI3169"/>
<organism evidence="2 3">
    <name type="scientific">Gluconacetobacter diazotrophicus (strain ATCC 49037 / DSM 5601 / CCUG 37298 / CIP 103539 / LMG 7603 / PAl5)</name>
    <dbReference type="NCBI Taxonomy" id="272568"/>
    <lineage>
        <taxon>Bacteria</taxon>
        <taxon>Pseudomonadati</taxon>
        <taxon>Pseudomonadota</taxon>
        <taxon>Alphaproteobacteria</taxon>
        <taxon>Acetobacterales</taxon>
        <taxon>Acetobacteraceae</taxon>
        <taxon>Gluconacetobacter</taxon>
    </lineage>
</organism>
<evidence type="ECO:0000256" key="1">
    <source>
        <dbReference type="SAM" id="MobiDB-lite"/>
    </source>
</evidence>
<gene>
    <name evidence="2" type="ordered locus">GDI3169</name>
</gene>